<reference evidence="2 3" key="1">
    <citation type="journal article" date="2015" name="Genome Biol.">
        <title>Comparative genomics of Steinernema reveals deeply conserved gene regulatory networks.</title>
        <authorList>
            <person name="Dillman A.R."/>
            <person name="Macchietto M."/>
            <person name="Porter C.F."/>
            <person name="Rogers A."/>
            <person name="Williams B."/>
            <person name="Antoshechkin I."/>
            <person name="Lee M.M."/>
            <person name="Goodwin Z."/>
            <person name="Lu X."/>
            <person name="Lewis E.E."/>
            <person name="Goodrich-Blair H."/>
            <person name="Stock S.P."/>
            <person name="Adams B.J."/>
            <person name="Sternberg P.W."/>
            <person name="Mortazavi A."/>
        </authorList>
    </citation>
    <scope>NUCLEOTIDE SEQUENCE [LARGE SCALE GENOMIC DNA]</scope>
    <source>
        <strain evidence="2 3">ALL</strain>
    </source>
</reference>
<reference evidence="2 3" key="2">
    <citation type="journal article" date="2019" name="G3 (Bethesda)">
        <title>Hybrid Assembly of the Genome of the Entomopathogenic Nematode Steinernema carpocapsae Identifies the X-Chromosome.</title>
        <authorList>
            <person name="Serra L."/>
            <person name="Macchietto M."/>
            <person name="Macias-Munoz A."/>
            <person name="McGill C.J."/>
            <person name="Rodriguez I.M."/>
            <person name="Rodriguez B."/>
            <person name="Murad R."/>
            <person name="Mortazavi A."/>
        </authorList>
    </citation>
    <scope>NUCLEOTIDE SEQUENCE [LARGE SCALE GENOMIC DNA]</scope>
    <source>
        <strain evidence="2 3">ALL</strain>
    </source>
</reference>
<keyword evidence="1" id="KW-1133">Transmembrane helix</keyword>
<dbReference type="EMBL" id="AZBU02000010">
    <property type="protein sequence ID" value="TKR63163.1"/>
    <property type="molecule type" value="Genomic_DNA"/>
</dbReference>
<protein>
    <recommendedName>
        <fullName evidence="4">Transmembrane protein</fullName>
    </recommendedName>
</protein>
<evidence type="ECO:0008006" key="4">
    <source>
        <dbReference type="Google" id="ProtNLM"/>
    </source>
</evidence>
<evidence type="ECO:0000313" key="2">
    <source>
        <dbReference type="EMBL" id="TKR63163.1"/>
    </source>
</evidence>
<keyword evidence="1" id="KW-0812">Transmembrane</keyword>
<feature type="transmembrane region" description="Helical" evidence="1">
    <location>
        <begin position="45"/>
        <end position="69"/>
    </location>
</feature>
<organism evidence="2 3">
    <name type="scientific">Steinernema carpocapsae</name>
    <name type="common">Entomopathogenic nematode</name>
    <dbReference type="NCBI Taxonomy" id="34508"/>
    <lineage>
        <taxon>Eukaryota</taxon>
        <taxon>Metazoa</taxon>
        <taxon>Ecdysozoa</taxon>
        <taxon>Nematoda</taxon>
        <taxon>Chromadorea</taxon>
        <taxon>Rhabditida</taxon>
        <taxon>Tylenchina</taxon>
        <taxon>Panagrolaimomorpha</taxon>
        <taxon>Strongyloidoidea</taxon>
        <taxon>Steinernematidae</taxon>
        <taxon>Steinernema</taxon>
    </lineage>
</organism>
<evidence type="ECO:0000313" key="3">
    <source>
        <dbReference type="Proteomes" id="UP000298663"/>
    </source>
</evidence>
<name>A0A4U5M409_STECR</name>
<evidence type="ECO:0000256" key="1">
    <source>
        <dbReference type="SAM" id="Phobius"/>
    </source>
</evidence>
<keyword evidence="3" id="KW-1185">Reference proteome</keyword>
<proteinExistence type="predicted"/>
<comment type="caution">
    <text evidence="2">The sequence shown here is derived from an EMBL/GenBank/DDBJ whole genome shotgun (WGS) entry which is preliminary data.</text>
</comment>
<sequence>MNSCIAFRLSETVPYLSEIRVSDRVSPRFATFCLLRPLNNSGLSIFSVSCTLLLFILLTRFYFCALTARIPLFGCLNRPQLLLLCCCSQLRVTPLFLLPVCVLFVQPVLPWRAATGC</sequence>
<accession>A0A4U5M409</accession>
<keyword evidence="1" id="KW-0472">Membrane</keyword>
<dbReference type="AlphaFoldDB" id="A0A4U5M409"/>
<gene>
    <name evidence="2" type="ORF">L596_027028</name>
</gene>
<dbReference type="Proteomes" id="UP000298663">
    <property type="component" value="Unassembled WGS sequence"/>
</dbReference>